<evidence type="ECO:0000313" key="6">
    <source>
        <dbReference type="Proteomes" id="UP001147653"/>
    </source>
</evidence>
<feature type="region of interest" description="Disordered" evidence="2">
    <location>
        <begin position="60"/>
        <end position="83"/>
    </location>
</feature>
<dbReference type="Gene3D" id="2.120.10.30">
    <property type="entry name" value="TolB, C-terminal domain"/>
    <property type="match status" value="2"/>
</dbReference>
<keyword evidence="6" id="KW-1185">Reference proteome</keyword>
<dbReference type="Gene3D" id="2.60.120.260">
    <property type="entry name" value="Galactose-binding domain-like"/>
    <property type="match status" value="1"/>
</dbReference>
<dbReference type="CDD" id="cd00146">
    <property type="entry name" value="PKD"/>
    <property type="match status" value="1"/>
</dbReference>
<dbReference type="SUPFAM" id="SSF50952">
    <property type="entry name" value="Soluble quinoprotein glucose dehydrogenase"/>
    <property type="match status" value="1"/>
</dbReference>
<dbReference type="Proteomes" id="UP001147653">
    <property type="component" value="Unassembled WGS sequence"/>
</dbReference>
<evidence type="ECO:0000259" key="4">
    <source>
        <dbReference type="PROSITE" id="PS51175"/>
    </source>
</evidence>
<dbReference type="EMBL" id="JAPDDP010000036">
    <property type="protein sequence ID" value="MDA0182479.1"/>
    <property type="molecule type" value="Genomic_DNA"/>
</dbReference>
<dbReference type="Pfam" id="PF18911">
    <property type="entry name" value="PKD_4"/>
    <property type="match status" value="1"/>
</dbReference>
<dbReference type="PROSITE" id="PS51175">
    <property type="entry name" value="CBM6"/>
    <property type="match status" value="1"/>
</dbReference>
<gene>
    <name evidence="5" type="ORF">OJ997_19375</name>
</gene>
<dbReference type="SUPFAM" id="SSF49299">
    <property type="entry name" value="PKD domain"/>
    <property type="match status" value="1"/>
</dbReference>
<dbReference type="InterPro" id="IPR005084">
    <property type="entry name" value="CBM6"/>
</dbReference>
<dbReference type="InterPro" id="IPR008979">
    <property type="entry name" value="Galactose-bd-like_sf"/>
</dbReference>
<reference evidence="5" key="1">
    <citation type="submission" date="2022-10" db="EMBL/GenBank/DDBJ databases">
        <title>The WGS of Solirubrobacter phytolaccae KCTC 29190.</title>
        <authorList>
            <person name="Jiang Z."/>
        </authorList>
    </citation>
    <scope>NUCLEOTIDE SEQUENCE</scope>
    <source>
        <strain evidence="5">KCTC 29190</strain>
    </source>
</reference>
<feature type="domain" description="CBM6" evidence="4">
    <location>
        <begin position="1163"/>
        <end position="1301"/>
    </location>
</feature>
<sequence length="1309" mass="139266">MKFTAKAANKTIKGRKSGNYTVQVKLPSSLKEGRYYVRACAQVGKGSAACKFTKRRLTVKKAAPQPAPQPAPNPGTGTPLPQPAPGDVDFDVLAFTKGAAGSTTPAIDALKALGRENGFGVTATEDSASFSAANLAKYKAVVFVNNKGDVLTLEQQGAFEQYYKAGGGFVAIGAAIEAEPDWDFFDELLGTRAATTNTIAPQAQATIKVADRVHDASKNLPEYWKHTDTYYNYAQNIRGLSHVLATVDETTYTGGTMTTLADHPISWCKDYEGGRSFYTGAGANGDFSDANLGKHLTGAIDWAAGLSNPVYSDCGATVLANFKQTKISAPPNLNEPIGFDQLPDGRVIQTARTGEVRLHEANGSEITLGKIPVYTNSEDGLYGPAVDPNFAENKWVYLYYAPPVVDVRKCDGTTVKVTTPTGSAPNFLADDAAACAYQETWSGNFQLSRFKFIDRVGDQQPKIDINSEEKIMTVANNRGACCHVAGDIDFDAQGNLWLVTGDDTPAGAGNANGFSPHNDSVTDEIQTLRVTASPNTSGGTFTLTFNGRTTGDIPFNASPGAVEKALTELPGIGRGNITVWGQYGNTVNATNHLIAFVGKYKGQDVPAVTINTSKLTGTNPGGTVTQPTATSGQMPGLQNAPHADARRGALNTNDLRGKVLRIKVKAGEIADNEENQYGGAYTTPAGNLFAPGDALARPEIYAMGFRNPYRIQVDSKGVAYVTDYSPDSQLPEDFRGPAGTGRVEVVRKPSNYGWPLCYSPDLPYYQWDFNASRPLDQLDPKPFDCDNPNRGPANLSRWNTGRTYSPPITKPDMWYSYRDNNVAQGAIGTPCLAYYDGSGGKCPQLFPDLFTGGVAPHGAAPYEYDADSASITKFPPYYDGSFILGEFGQDQLREVRIDSNNQILKSNQALNCGQALVPTTQPFECDNPEDIQFGADGNLYLLTYGDGFFAANADAGMYKWAYTKGPEAPAAVIAATPTSGIGPLTVQFSSAGSNDPDEGDSIRYAWDFDGNGSVDSIDANPSHIYTANGVYQAKLTVTDSTGRTDTKSLPITVGNTAPTITITTPIDGDFFEWGDKIPYKVTVTDPQEQTIDCSKVVVSFVLIHDTHGHGEDEKTGCEGTLDTLAEDAGHGGYIAGGIVANYTDNGANGQPALSGRAESVVQTRRQDLELSLDVSGTTTVATPANEDNGQGASISAIDAGDWVALNNRFNLTNMDKQITFRYGAGGTAGSPRFKAEVRAGSPTGTLLTTVSFNATGNNNTFSSLTAPLNFTGSQRLYLVFRAADGSNVTSGLGVINWVGFSGTGVGIRP</sequence>
<dbReference type="Pfam" id="PF06283">
    <property type="entry name" value="ThuA"/>
    <property type="match status" value="1"/>
</dbReference>
<dbReference type="GO" id="GO:0005975">
    <property type="term" value="P:carbohydrate metabolic process"/>
    <property type="evidence" value="ECO:0007669"/>
    <property type="project" value="UniProtKB-ARBA"/>
</dbReference>
<dbReference type="InterPro" id="IPR035986">
    <property type="entry name" value="PKD_dom_sf"/>
</dbReference>
<organism evidence="5 6">
    <name type="scientific">Solirubrobacter phytolaccae</name>
    <dbReference type="NCBI Taxonomy" id="1404360"/>
    <lineage>
        <taxon>Bacteria</taxon>
        <taxon>Bacillati</taxon>
        <taxon>Actinomycetota</taxon>
        <taxon>Thermoleophilia</taxon>
        <taxon>Solirubrobacterales</taxon>
        <taxon>Solirubrobacteraceae</taxon>
        <taxon>Solirubrobacter</taxon>
    </lineage>
</organism>
<dbReference type="PROSITE" id="PS50093">
    <property type="entry name" value="PKD"/>
    <property type="match status" value="1"/>
</dbReference>
<dbReference type="Pfam" id="PF07995">
    <property type="entry name" value="GSDH"/>
    <property type="match status" value="1"/>
</dbReference>
<dbReference type="InterPro" id="IPR006584">
    <property type="entry name" value="Cellulose-bd_IV"/>
</dbReference>
<dbReference type="InterPro" id="IPR012938">
    <property type="entry name" value="Glc/Sorbosone_DH"/>
</dbReference>
<keyword evidence="1" id="KW-0732">Signal</keyword>
<dbReference type="SMART" id="SM00089">
    <property type="entry name" value="PKD"/>
    <property type="match status" value="1"/>
</dbReference>
<dbReference type="CDD" id="cd04084">
    <property type="entry name" value="CBM6_xylanase-like"/>
    <property type="match status" value="1"/>
</dbReference>
<dbReference type="GO" id="GO:0030246">
    <property type="term" value="F:carbohydrate binding"/>
    <property type="evidence" value="ECO:0007669"/>
    <property type="project" value="InterPro"/>
</dbReference>
<feature type="region of interest" description="Disordered" evidence="2">
    <location>
        <begin position="782"/>
        <end position="802"/>
    </location>
</feature>
<dbReference type="Pfam" id="PF03422">
    <property type="entry name" value="CBM_6"/>
    <property type="match status" value="1"/>
</dbReference>
<dbReference type="InterPro" id="IPR011042">
    <property type="entry name" value="6-blade_b-propeller_TolB-like"/>
</dbReference>
<dbReference type="Gene3D" id="2.60.40.10">
    <property type="entry name" value="Immunoglobulins"/>
    <property type="match status" value="1"/>
</dbReference>
<feature type="domain" description="PKD" evidence="3">
    <location>
        <begin position="969"/>
        <end position="1053"/>
    </location>
</feature>
<dbReference type="SUPFAM" id="SSF52317">
    <property type="entry name" value="Class I glutamine amidotransferase-like"/>
    <property type="match status" value="1"/>
</dbReference>
<dbReference type="PANTHER" id="PTHR40469:SF2">
    <property type="entry name" value="GALACTOSE-BINDING DOMAIN-LIKE SUPERFAMILY PROTEIN"/>
    <property type="match status" value="1"/>
</dbReference>
<evidence type="ECO:0000256" key="1">
    <source>
        <dbReference type="ARBA" id="ARBA00022729"/>
    </source>
</evidence>
<dbReference type="SMART" id="SM00606">
    <property type="entry name" value="CBD_IV"/>
    <property type="match status" value="1"/>
</dbReference>
<dbReference type="InterPro" id="IPR022409">
    <property type="entry name" value="PKD/Chitinase_dom"/>
</dbReference>
<dbReference type="InterPro" id="IPR011041">
    <property type="entry name" value="Quinoprot_gluc/sorb_DH_b-prop"/>
</dbReference>
<dbReference type="InterPro" id="IPR029062">
    <property type="entry name" value="Class_I_gatase-like"/>
</dbReference>
<evidence type="ECO:0000256" key="2">
    <source>
        <dbReference type="SAM" id="MobiDB-lite"/>
    </source>
</evidence>
<dbReference type="RefSeq" id="WP_270026847.1">
    <property type="nucleotide sequence ID" value="NZ_JAPDDP010000036.1"/>
</dbReference>
<dbReference type="InterPro" id="IPR000601">
    <property type="entry name" value="PKD_dom"/>
</dbReference>
<evidence type="ECO:0000313" key="5">
    <source>
        <dbReference type="EMBL" id="MDA0182479.1"/>
    </source>
</evidence>
<name>A0A9X3S8Q1_9ACTN</name>
<proteinExistence type="predicted"/>
<dbReference type="SUPFAM" id="SSF49785">
    <property type="entry name" value="Galactose-binding domain-like"/>
    <property type="match status" value="1"/>
</dbReference>
<evidence type="ECO:0000259" key="3">
    <source>
        <dbReference type="PROSITE" id="PS50093"/>
    </source>
</evidence>
<dbReference type="Gene3D" id="3.40.50.880">
    <property type="match status" value="1"/>
</dbReference>
<comment type="caution">
    <text evidence="5">The sequence shown here is derived from an EMBL/GenBank/DDBJ whole genome shotgun (WGS) entry which is preliminary data.</text>
</comment>
<dbReference type="InterPro" id="IPR029010">
    <property type="entry name" value="ThuA-like"/>
</dbReference>
<dbReference type="PANTHER" id="PTHR40469">
    <property type="entry name" value="SECRETED GLYCOSYL HYDROLASE"/>
    <property type="match status" value="1"/>
</dbReference>
<protein>
    <submittedName>
        <fullName evidence="5">ThuA domain-containing protein</fullName>
    </submittedName>
</protein>
<accession>A0A9X3S8Q1</accession>
<dbReference type="InterPro" id="IPR013783">
    <property type="entry name" value="Ig-like_fold"/>
</dbReference>